<evidence type="ECO:0000256" key="6">
    <source>
        <dbReference type="ARBA" id="ARBA00022840"/>
    </source>
</evidence>
<evidence type="ECO:0000256" key="2">
    <source>
        <dbReference type="ARBA" id="ARBA00022629"/>
    </source>
</evidence>
<evidence type="ECO:0000256" key="7">
    <source>
        <dbReference type="ARBA" id="ARBA00023277"/>
    </source>
</evidence>
<dbReference type="InterPro" id="IPR043129">
    <property type="entry name" value="ATPase_NBD"/>
</dbReference>
<dbReference type="RefSeq" id="WP_347437781.1">
    <property type="nucleotide sequence ID" value="NZ_CP089291.1"/>
</dbReference>
<keyword evidence="3 8" id="KW-0808">Transferase</keyword>
<keyword evidence="5 8" id="KW-0418">Kinase</keyword>
<dbReference type="PROSITE" id="PS00933">
    <property type="entry name" value="FGGY_KINASES_1"/>
    <property type="match status" value="1"/>
</dbReference>
<dbReference type="Proteomes" id="UP000830167">
    <property type="component" value="Chromosome"/>
</dbReference>
<dbReference type="InterPro" id="IPR018485">
    <property type="entry name" value="FGGY_C"/>
</dbReference>
<keyword evidence="13" id="KW-1185">Reference proteome</keyword>
<evidence type="ECO:0000313" key="13">
    <source>
        <dbReference type="Proteomes" id="UP000830167"/>
    </source>
</evidence>
<feature type="domain" description="Carbohydrate kinase FGGY N-terminal" evidence="10">
    <location>
        <begin position="3"/>
        <end position="246"/>
    </location>
</feature>
<dbReference type="Pfam" id="PF02782">
    <property type="entry name" value="FGGY_C"/>
    <property type="match status" value="1"/>
</dbReference>
<comment type="similarity">
    <text evidence="1 8">Belongs to the FGGY kinase family.</text>
</comment>
<feature type="domain" description="Carbohydrate kinase FGGY C-terminal" evidence="11">
    <location>
        <begin position="256"/>
        <end position="446"/>
    </location>
</feature>
<dbReference type="GO" id="GO:0004856">
    <property type="term" value="F:D-xylulokinase activity"/>
    <property type="evidence" value="ECO:0007669"/>
    <property type="project" value="UniProtKB-EC"/>
</dbReference>
<dbReference type="PANTHER" id="PTHR43095">
    <property type="entry name" value="SUGAR KINASE"/>
    <property type="match status" value="1"/>
</dbReference>
<accession>A0ABY4CKP8</accession>
<sequence>MAYVLGVDVGTEGTKVIVIDQKGDIVQKAYRSYAFETPQSGWTEQDPDIWWQAFVACLQELWRQGIQPSEVAGIGVAGQMHSSVLLNRQGQVIRKAILWNDVRTKNICEQTLQSIGASRYQGETCNSLLPGFTLGKLLWIKEQEPEIFQQIDKVLMPKDFINFKLTNLYSADVSDASGTGVFDVRNRTWNKGLIGELDLPMHWFPDVYESGEIAGEVAPEAAEITGLPAGTAVIAGTADNAGAAVGMGIVTKERGLVSIGTSGVVLACLDTPPTYEEAIRQNPTLHVFCHGVPNMWYGMGVTLSAGASLRWFRDSLGHGDSYDALMMQAGTVDAGSNGLLYLPFLNGERTPYNSDKIRAGFLGMNLQHQGAHFARSVIEGVSYSLRDCLELIRLLPNQVQEFVVTGGVAKSELWLQVLCDVLATSLRTVGYAEGAAYGAGILAGVAQGFWGAVGEVFQEDFLKRSFAPSEQSRHYQEGFEQYKRLIQALLHVHD</sequence>
<dbReference type="PROSITE" id="PS00445">
    <property type="entry name" value="FGGY_KINASES_2"/>
    <property type="match status" value="1"/>
</dbReference>
<dbReference type="Pfam" id="PF00370">
    <property type="entry name" value="FGGY_N"/>
    <property type="match status" value="1"/>
</dbReference>
<evidence type="ECO:0000259" key="10">
    <source>
        <dbReference type="Pfam" id="PF00370"/>
    </source>
</evidence>
<keyword evidence="7 9" id="KW-0119">Carbohydrate metabolism</keyword>
<dbReference type="EMBL" id="CP089291">
    <property type="protein sequence ID" value="UOF91090.1"/>
    <property type="molecule type" value="Genomic_DNA"/>
</dbReference>
<gene>
    <name evidence="9 12" type="primary">xylB</name>
    <name evidence="12" type="ORF">LSG31_02175</name>
</gene>
<dbReference type="CDD" id="cd07808">
    <property type="entry name" value="ASKHA_NBD_FGGY_EcXK-like"/>
    <property type="match status" value="1"/>
</dbReference>
<evidence type="ECO:0000259" key="11">
    <source>
        <dbReference type="Pfam" id="PF02782"/>
    </source>
</evidence>
<dbReference type="InterPro" id="IPR006000">
    <property type="entry name" value="Xylulokinase"/>
</dbReference>
<organism evidence="12 13">
    <name type="scientific">Fodinisporobacter ferrooxydans</name>
    <dbReference type="NCBI Taxonomy" id="2901836"/>
    <lineage>
        <taxon>Bacteria</taxon>
        <taxon>Bacillati</taxon>
        <taxon>Bacillota</taxon>
        <taxon>Bacilli</taxon>
        <taxon>Bacillales</taxon>
        <taxon>Alicyclobacillaceae</taxon>
        <taxon>Fodinisporobacter</taxon>
    </lineage>
</organism>
<dbReference type="EC" id="2.7.1.17" evidence="9"/>
<protein>
    <recommendedName>
        <fullName evidence="9">Xylulose kinase</fullName>
        <shortName evidence="9">Xylulokinase</shortName>
        <ecNumber evidence="9">2.7.1.17</ecNumber>
    </recommendedName>
</protein>
<dbReference type="InterPro" id="IPR050406">
    <property type="entry name" value="FGGY_Carb_Kinase"/>
</dbReference>
<evidence type="ECO:0000313" key="12">
    <source>
        <dbReference type="EMBL" id="UOF91090.1"/>
    </source>
</evidence>
<name>A0ABY4CKP8_9BACL</name>
<dbReference type="InterPro" id="IPR000577">
    <property type="entry name" value="Carb_kinase_FGGY"/>
</dbReference>
<evidence type="ECO:0000256" key="5">
    <source>
        <dbReference type="ARBA" id="ARBA00022777"/>
    </source>
</evidence>
<dbReference type="Gene3D" id="3.30.420.40">
    <property type="match status" value="2"/>
</dbReference>
<comment type="catalytic activity">
    <reaction evidence="9">
        <text>D-xylulose + ATP = D-xylulose 5-phosphate + ADP + H(+)</text>
        <dbReference type="Rhea" id="RHEA:10964"/>
        <dbReference type="ChEBI" id="CHEBI:15378"/>
        <dbReference type="ChEBI" id="CHEBI:17140"/>
        <dbReference type="ChEBI" id="CHEBI:30616"/>
        <dbReference type="ChEBI" id="CHEBI:57737"/>
        <dbReference type="ChEBI" id="CHEBI:456216"/>
        <dbReference type="EC" id="2.7.1.17"/>
    </reaction>
</comment>
<evidence type="ECO:0000256" key="8">
    <source>
        <dbReference type="RuleBase" id="RU003733"/>
    </source>
</evidence>
<dbReference type="SUPFAM" id="SSF53067">
    <property type="entry name" value="Actin-like ATPase domain"/>
    <property type="match status" value="2"/>
</dbReference>
<dbReference type="PIRSF" id="PIRSF000538">
    <property type="entry name" value="GlpK"/>
    <property type="match status" value="1"/>
</dbReference>
<dbReference type="PANTHER" id="PTHR43095:SF5">
    <property type="entry name" value="XYLULOSE KINASE"/>
    <property type="match status" value="1"/>
</dbReference>
<reference evidence="12" key="1">
    <citation type="submission" date="2021-12" db="EMBL/GenBank/DDBJ databases">
        <title>Alicyclobacillaceae gen. nov., sp. nov., isolated from chalcocite enrichment system.</title>
        <authorList>
            <person name="Jiang Z."/>
        </authorList>
    </citation>
    <scope>NUCLEOTIDE SEQUENCE</scope>
    <source>
        <strain evidence="12">MYW30-H2</strain>
    </source>
</reference>
<proteinExistence type="inferred from homology"/>
<keyword evidence="6 9" id="KW-0067">ATP-binding</keyword>
<dbReference type="InterPro" id="IPR018483">
    <property type="entry name" value="Carb_kinase_FGGY_CS"/>
</dbReference>
<evidence type="ECO:0000256" key="4">
    <source>
        <dbReference type="ARBA" id="ARBA00022741"/>
    </source>
</evidence>
<keyword evidence="4 9" id="KW-0547">Nucleotide-binding</keyword>
<dbReference type="NCBIfam" id="TIGR01312">
    <property type="entry name" value="XylB"/>
    <property type="match status" value="1"/>
</dbReference>
<evidence type="ECO:0000256" key="1">
    <source>
        <dbReference type="ARBA" id="ARBA00009156"/>
    </source>
</evidence>
<keyword evidence="2 9" id="KW-0859">Xylose metabolism</keyword>
<evidence type="ECO:0000256" key="3">
    <source>
        <dbReference type="ARBA" id="ARBA00022679"/>
    </source>
</evidence>
<evidence type="ECO:0000256" key="9">
    <source>
        <dbReference type="RuleBase" id="RU364073"/>
    </source>
</evidence>
<dbReference type="InterPro" id="IPR018484">
    <property type="entry name" value="FGGY_N"/>
</dbReference>